<dbReference type="EMBL" id="KN833155">
    <property type="protein sequence ID" value="KIM72177.1"/>
    <property type="molecule type" value="Genomic_DNA"/>
</dbReference>
<feature type="non-terminal residue" evidence="3">
    <location>
        <position position="1"/>
    </location>
</feature>
<sequence length="77" mass="8640">WANASPTSFAVLPPSVSGFFVRWLSQYQCAMTHSRLDRAVAGRYFAFLVLSQLVVFRFIKAIFSELVFLSCGDVRGC</sequence>
<evidence type="ECO:0000313" key="3">
    <source>
        <dbReference type="EMBL" id="KIM72177.1"/>
    </source>
</evidence>
<dbReference type="STRING" id="765440.A0A0C3B4H2"/>
<organism evidence="3 4">
    <name type="scientific">Piloderma croceum (strain F 1598)</name>
    <dbReference type="NCBI Taxonomy" id="765440"/>
    <lineage>
        <taxon>Eukaryota</taxon>
        <taxon>Fungi</taxon>
        <taxon>Dikarya</taxon>
        <taxon>Basidiomycota</taxon>
        <taxon>Agaricomycotina</taxon>
        <taxon>Agaricomycetes</taxon>
        <taxon>Agaricomycetidae</taxon>
        <taxon>Atheliales</taxon>
        <taxon>Atheliaceae</taxon>
        <taxon>Piloderma</taxon>
    </lineage>
</organism>
<reference evidence="3 4" key="1">
    <citation type="submission" date="2014-04" db="EMBL/GenBank/DDBJ databases">
        <authorList>
            <consortium name="DOE Joint Genome Institute"/>
            <person name="Kuo A."/>
            <person name="Tarkka M."/>
            <person name="Buscot F."/>
            <person name="Kohler A."/>
            <person name="Nagy L.G."/>
            <person name="Floudas D."/>
            <person name="Copeland A."/>
            <person name="Barry K.W."/>
            <person name="Cichocki N."/>
            <person name="Veneault-Fourrey C."/>
            <person name="LaButti K."/>
            <person name="Lindquist E.A."/>
            <person name="Lipzen A."/>
            <person name="Lundell T."/>
            <person name="Morin E."/>
            <person name="Murat C."/>
            <person name="Sun H."/>
            <person name="Tunlid A."/>
            <person name="Henrissat B."/>
            <person name="Grigoriev I.V."/>
            <person name="Hibbett D.S."/>
            <person name="Martin F."/>
            <person name="Nordberg H.P."/>
            <person name="Cantor M.N."/>
            <person name="Hua S.X."/>
        </authorList>
    </citation>
    <scope>NUCLEOTIDE SEQUENCE [LARGE SCALE GENOMIC DNA]</scope>
    <source>
        <strain evidence="3 4">F 1598</strain>
    </source>
</reference>
<protein>
    <recommendedName>
        <fullName evidence="2">CSC1/OSCA1-like 7TM region domain-containing protein</fullName>
    </recommendedName>
</protein>
<keyword evidence="4" id="KW-1185">Reference proteome</keyword>
<dbReference type="OrthoDB" id="10610108at2759"/>
<dbReference type="InParanoid" id="A0A0C3B4H2"/>
<accession>A0A0C3B4H2</accession>
<dbReference type="GO" id="GO:0016020">
    <property type="term" value="C:membrane"/>
    <property type="evidence" value="ECO:0007669"/>
    <property type="project" value="InterPro"/>
</dbReference>
<gene>
    <name evidence="3" type="ORF">PILCRDRAFT_82113</name>
</gene>
<feature type="transmembrane region" description="Helical" evidence="1">
    <location>
        <begin position="44"/>
        <end position="63"/>
    </location>
</feature>
<proteinExistence type="predicted"/>
<name>A0A0C3B4H2_PILCF</name>
<dbReference type="AlphaFoldDB" id="A0A0C3B4H2"/>
<keyword evidence="1" id="KW-0812">Transmembrane</keyword>
<feature type="domain" description="CSC1/OSCA1-like 7TM region" evidence="2">
    <location>
        <begin position="19"/>
        <end position="64"/>
    </location>
</feature>
<reference evidence="4" key="2">
    <citation type="submission" date="2015-01" db="EMBL/GenBank/DDBJ databases">
        <title>Evolutionary Origins and Diversification of the Mycorrhizal Mutualists.</title>
        <authorList>
            <consortium name="DOE Joint Genome Institute"/>
            <consortium name="Mycorrhizal Genomics Consortium"/>
            <person name="Kohler A."/>
            <person name="Kuo A."/>
            <person name="Nagy L.G."/>
            <person name="Floudas D."/>
            <person name="Copeland A."/>
            <person name="Barry K.W."/>
            <person name="Cichocki N."/>
            <person name="Veneault-Fourrey C."/>
            <person name="LaButti K."/>
            <person name="Lindquist E.A."/>
            <person name="Lipzen A."/>
            <person name="Lundell T."/>
            <person name="Morin E."/>
            <person name="Murat C."/>
            <person name="Riley R."/>
            <person name="Ohm R."/>
            <person name="Sun H."/>
            <person name="Tunlid A."/>
            <person name="Henrissat B."/>
            <person name="Grigoriev I.V."/>
            <person name="Hibbett D.S."/>
            <person name="Martin F."/>
        </authorList>
    </citation>
    <scope>NUCLEOTIDE SEQUENCE [LARGE SCALE GENOMIC DNA]</scope>
    <source>
        <strain evidence="4">F 1598</strain>
    </source>
</reference>
<evidence type="ECO:0000256" key="1">
    <source>
        <dbReference type="SAM" id="Phobius"/>
    </source>
</evidence>
<keyword evidence="1" id="KW-1133">Transmembrane helix</keyword>
<dbReference type="Proteomes" id="UP000054166">
    <property type="component" value="Unassembled WGS sequence"/>
</dbReference>
<dbReference type="InterPro" id="IPR003864">
    <property type="entry name" value="CSC1/OSCA1-like_7TM"/>
</dbReference>
<evidence type="ECO:0000313" key="4">
    <source>
        <dbReference type="Proteomes" id="UP000054166"/>
    </source>
</evidence>
<dbReference type="HOGENOM" id="CLU_2644765_0_0_1"/>
<evidence type="ECO:0000259" key="2">
    <source>
        <dbReference type="Pfam" id="PF02714"/>
    </source>
</evidence>
<keyword evidence="1" id="KW-0472">Membrane</keyword>
<dbReference type="Pfam" id="PF02714">
    <property type="entry name" value="RSN1_7TM"/>
    <property type="match status" value="1"/>
</dbReference>